<evidence type="ECO:0000313" key="2">
    <source>
        <dbReference type="Proteomes" id="UP000191931"/>
    </source>
</evidence>
<dbReference type="InterPro" id="IPR009057">
    <property type="entry name" value="Homeodomain-like_sf"/>
</dbReference>
<gene>
    <name evidence="1" type="ORF">MTBBW1_300018</name>
</gene>
<organism evidence="1 2">
    <name type="scientific">Desulfamplus magnetovallimortis</name>
    <dbReference type="NCBI Taxonomy" id="1246637"/>
    <lineage>
        <taxon>Bacteria</taxon>
        <taxon>Pseudomonadati</taxon>
        <taxon>Thermodesulfobacteriota</taxon>
        <taxon>Desulfobacteria</taxon>
        <taxon>Desulfobacterales</taxon>
        <taxon>Desulfobacteraceae</taxon>
        <taxon>Desulfamplus</taxon>
    </lineage>
</organism>
<dbReference type="AlphaFoldDB" id="A0A1W1HFN8"/>
<sequence length="86" mass="9776">MFIPNDLLSRITIDSNVMLGKPTICGLRITVEQILKSLSNGISQSEILEEYPELDEKDFQAVFAYVAILVEEEQVFPVVMNPIYKK</sequence>
<dbReference type="EMBL" id="FWEV01000224">
    <property type="protein sequence ID" value="SLM31287.1"/>
    <property type="molecule type" value="Genomic_DNA"/>
</dbReference>
<dbReference type="PANTHER" id="PTHR34849:SF3">
    <property type="entry name" value="SSR2962 PROTEIN"/>
    <property type="match status" value="1"/>
</dbReference>
<dbReference type="InterPro" id="IPR036388">
    <property type="entry name" value="WH-like_DNA-bd_sf"/>
</dbReference>
<evidence type="ECO:0000313" key="1">
    <source>
        <dbReference type="EMBL" id="SLM31287.1"/>
    </source>
</evidence>
<dbReference type="PANTHER" id="PTHR34849">
    <property type="entry name" value="SSL5025 PROTEIN"/>
    <property type="match status" value="1"/>
</dbReference>
<dbReference type="SUPFAM" id="SSF46689">
    <property type="entry name" value="Homeodomain-like"/>
    <property type="match status" value="1"/>
</dbReference>
<protein>
    <recommendedName>
        <fullName evidence="3">DUF433 domain-containing protein</fullName>
    </recommendedName>
</protein>
<evidence type="ECO:0008006" key="3">
    <source>
        <dbReference type="Google" id="ProtNLM"/>
    </source>
</evidence>
<name>A0A1W1HFN8_9BACT</name>
<dbReference type="Proteomes" id="UP000191931">
    <property type="component" value="Unassembled WGS sequence"/>
</dbReference>
<dbReference type="Gene3D" id="1.10.10.10">
    <property type="entry name" value="Winged helix-like DNA-binding domain superfamily/Winged helix DNA-binding domain"/>
    <property type="match status" value="1"/>
</dbReference>
<reference evidence="1 2" key="1">
    <citation type="submission" date="2017-03" db="EMBL/GenBank/DDBJ databases">
        <authorList>
            <person name="Afonso C.L."/>
            <person name="Miller P.J."/>
            <person name="Scott M.A."/>
            <person name="Spackman E."/>
            <person name="Goraichik I."/>
            <person name="Dimitrov K.M."/>
            <person name="Suarez D.L."/>
            <person name="Swayne D.E."/>
        </authorList>
    </citation>
    <scope>NUCLEOTIDE SEQUENCE [LARGE SCALE GENOMIC DNA]</scope>
    <source>
        <strain evidence="1">PRJEB14757</strain>
    </source>
</reference>
<dbReference type="OrthoDB" id="200074at2"/>
<proteinExistence type="predicted"/>
<keyword evidence="2" id="KW-1185">Reference proteome</keyword>
<dbReference type="STRING" id="1246637.MTBBW1_300018"/>
<accession>A0A1W1HFN8</accession>
<dbReference type="Pfam" id="PF04255">
    <property type="entry name" value="DUF433"/>
    <property type="match status" value="1"/>
</dbReference>
<dbReference type="InterPro" id="IPR007367">
    <property type="entry name" value="DUF433"/>
</dbReference>
<dbReference type="RefSeq" id="WP_080799891.1">
    <property type="nucleotide sequence ID" value="NZ_LT828541.1"/>
</dbReference>